<evidence type="ECO:0000256" key="10">
    <source>
        <dbReference type="RuleBase" id="RU000682"/>
    </source>
</evidence>
<keyword evidence="3" id="KW-0805">Transcription regulation</keyword>
<sequence>MEYICTNFLLQNEIPEKQEIQNYEQIPYQEFFSPEISNYFQMFYEYPERGYQGQEAYPEWEWRGEQVLVKNEDLEAGTSTTFSEEDVRSPSSGRKERTAFTKAQIRSLETEFERANYLTRLRRYEIAVALNLTERQVKVWFQNRRMKWKRTKGAKHSKRKDQ</sequence>
<feature type="compositionally biased region" description="Basic and acidic residues" evidence="11">
    <location>
        <begin position="85"/>
        <end position="97"/>
    </location>
</feature>
<evidence type="ECO:0000256" key="6">
    <source>
        <dbReference type="ARBA" id="ARBA00023159"/>
    </source>
</evidence>
<comment type="subcellular location">
    <subcellularLocation>
        <location evidence="1 9 10">Nucleus</location>
    </subcellularLocation>
</comment>
<keyword evidence="2" id="KW-0217">Developmental protein</keyword>
<keyword evidence="8 9" id="KW-0539">Nucleus</keyword>
<evidence type="ECO:0000256" key="7">
    <source>
        <dbReference type="ARBA" id="ARBA00023163"/>
    </source>
</evidence>
<dbReference type="PROSITE" id="PS50071">
    <property type="entry name" value="HOMEOBOX_2"/>
    <property type="match status" value="1"/>
</dbReference>
<keyword evidence="6" id="KW-0010">Activator</keyword>
<dbReference type="SUPFAM" id="SSF46689">
    <property type="entry name" value="Homeodomain-like"/>
    <property type="match status" value="1"/>
</dbReference>
<dbReference type="InterPro" id="IPR020479">
    <property type="entry name" value="HD_metazoa"/>
</dbReference>
<feature type="domain" description="Homeobox" evidence="12">
    <location>
        <begin position="91"/>
        <end position="151"/>
    </location>
</feature>
<keyword evidence="5 9" id="KW-0371">Homeobox</keyword>
<dbReference type="Pfam" id="PF00046">
    <property type="entry name" value="Homeodomain"/>
    <property type="match status" value="1"/>
</dbReference>
<dbReference type="CDD" id="cd00086">
    <property type="entry name" value="homeodomain"/>
    <property type="match status" value="1"/>
</dbReference>
<dbReference type="PANTHER" id="PTHR24328:SF7">
    <property type="entry name" value="BUTTONLESS"/>
    <property type="match status" value="1"/>
</dbReference>
<dbReference type="PRINTS" id="PR00024">
    <property type="entry name" value="HOMEOBOX"/>
</dbReference>
<dbReference type="InterPro" id="IPR042634">
    <property type="entry name" value="MOX-1/MOX-2"/>
</dbReference>
<evidence type="ECO:0000256" key="9">
    <source>
        <dbReference type="PROSITE-ProRule" id="PRU00108"/>
    </source>
</evidence>
<comment type="caution">
    <text evidence="13">The sequence shown here is derived from an EMBL/GenBank/DDBJ whole genome shotgun (WGS) entry which is preliminary data.</text>
</comment>
<dbReference type="InterPro" id="IPR017970">
    <property type="entry name" value="Homeobox_CS"/>
</dbReference>
<keyword evidence="14" id="KW-1185">Reference proteome</keyword>
<dbReference type="PROSITE" id="PS00027">
    <property type="entry name" value="HOMEOBOX_1"/>
    <property type="match status" value="1"/>
</dbReference>
<proteinExistence type="predicted"/>
<evidence type="ECO:0000256" key="3">
    <source>
        <dbReference type="ARBA" id="ARBA00023015"/>
    </source>
</evidence>
<dbReference type="GO" id="GO:0045944">
    <property type="term" value="P:positive regulation of transcription by RNA polymerase II"/>
    <property type="evidence" value="ECO:0007669"/>
    <property type="project" value="InterPro"/>
</dbReference>
<evidence type="ECO:0000313" key="13">
    <source>
        <dbReference type="EMBL" id="CAH2090084.1"/>
    </source>
</evidence>
<evidence type="ECO:0000256" key="11">
    <source>
        <dbReference type="SAM" id="MobiDB-lite"/>
    </source>
</evidence>
<dbReference type="Proteomes" id="UP001153954">
    <property type="component" value="Unassembled WGS sequence"/>
</dbReference>
<dbReference type="GO" id="GO:0005634">
    <property type="term" value="C:nucleus"/>
    <property type="evidence" value="ECO:0007669"/>
    <property type="project" value="UniProtKB-SubCell"/>
</dbReference>
<keyword evidence="4 9" id="KW-0238">DNA-binding</keyword>
<dbReference type="Gene3D" id="1.10.10.60">
    <property type="entry name" value="Homeodomain-like"/>
    <property type="match status" value="1"/>
</dbReference>
<name>A0AAU9TXA1_EUPED</name>
<evidence type="ECO:0000256" key="1">
    <source>
        <dbReference type="ARBA" id="ARBA00004123"/>
    </source>
</evidence>
<reference evidence="13" key="1">
    <citation type="submission" date="2022-03" db="EMBL/GenBank/DDBJ databases">
        <authorList>
            <person name="Tunstrom K."/>
        </authorList>
    </citation>
    <scope>NUCLEOTIDE SEQUENCE</scope>
</reference>
<dbReference type="InterPro" id="IPR001356">
    <property type="entry name" value="HD"/>
</dbReference>
<dbReference type="AlphaFoldDB" id="A0AAU9TXA1"/>
<evidence type="ECO:0000256" key="8">
    <source>
        <dbReference type="ARBA" id="ARBA00023242"/>
    </source>
</evidence>
<dbReference type="PANTHER" id="PTHR24328">
    <property type="entry name" value="HOMEOBOX PROTEIN MOX"/>
    <property type="match status" value="1"/>
</dbReference>
<dbReference type="GO" id="GO:0000978">
    <property type="term" value="F:RNA polymerase II cis-regulatory region sequence-specific DNA binding"/>
    <property type="evidence" value="ECO:0007669"/>
    <property type="project" value="TreeGrafter"/>
</dbReference>
<dbReference type="EMBL" id="CAKOGL010000009">
    <property type="protein sequence ID" value="CAH2090084.1"/>
    <property type="molecule type" value="Genomic_DNA"/>
</dbReference>
<accession>A0AAU9TXA1</accession>
<feature type="region of interest" description="Disordered" evidence="11">
    <location>
        <begin position="73"/>
        <end position="97"/>
    </location>
</feature>
<organism evidence="13 14">
    <name type="scientific">Euphydryas editha</name>
    <name type="common">Edith's checkerspot</name>
    <dbReference type="NCBI Taxonomy" id="104508"/>
    <lineage>
        <taxon>Eukaryota</taxon>
        <taxon>Metazoa</taxon>
        <taxon>Ecdysozoa</taxon>
        <taxon>Arthropoda</taxon>
        <taxon>Hexapoda</taxon>
        <taxon>Insecta</taxon>
        <taxon>Pterygota</taxon>
        <taxon>Neoptera</taxon>
        <taxon>Endopterygota</taxon>
        <taxon>Lepidoptera</taxon>
        <taxon>Glossata</taxon>
        <taxon>Ditrysia</taxon>
        <taxon>Papilionoidea</taxon>
        <taxon>Nymphalidae</taxon>
        <taxon>Nymphalinae</taxon>
        <taxon>Euphydryas</taxon>
    </lineage>
</organism>
<evidence type="ECO:0000256" key="5">
    <source>
        <dbReference type="ARBA" id="ARBA00023155"/>
    </source>
</evidence>
<keyword evidence="7" id="KW-0804">Transcription</keyword>
<dbReference type="GO" id="GO:0000981">
    <property type="term" value="F:DNA-binding transcription factor activity, RNA polymerase II-specific"/>
    <property type="evidence" value="ECO:0007669"/>
    <property type="project" value="InterPro"/>
</dbReference>
<feature type="DNA-binding region" description="Homeobox" evidence="9">
    <location>
        <begin position="93"/>
        <end position="152"/>
    </location>
</feature>
<gene>
    <name evidence="13" type="ORF">EEDITHA_LOCUS6081</name>
</gene>
<dbReference type="InterPro" id="IPR009057">
    <property type="entry name" value="Homeodomain-like_sf"/>
</dbReference>
<evidence type="ECO:0000313" key="14">
    <source>
        <dbReference type="Proteomes" id="UP001153954"/>
    </source>
</evidence>
<evidence type="ECO:0000256" key="4">
    <source>
        <dbReference type="ARBA" id="ARBA00023125"/>
    </source>
</evidence>
<protein>
    <recommendedName>
        <fullName evidence="12">Homeobox domain-containing protein</fullName>
    </recommendedName>
</protein>
<evidence type="ECO:0000256" key="2">
    <source>
        <dbReference type="ARBA" id="ARBA00022473"/>
    </source>
</evidence>
<dbReference type="SMART" id="SM00389">
    <property type="entry name" value="HOX"/>
    <property type="match status" value="1"/>
</dbReference>
<evidence type="ECO:0000259" key="12">
    <source>
        <dbReference type="PROSITE" id="PS50071"/>
    </source>
</evidence>